<organism evidence="2 3">
    <name type="scientific">Paenimyroides marinum</name>
    <dbReference type="NCBI Taxonomy" id="1159016"/>
    <lineage>
        <taxon>Bacteria</taxon>
        <taxon>Pseudomonadati</taxon>
        <taxon>Bacteroidota</taxon>
        <taxon>Flavobacteriia</taxon>
        <taxon>Flavobacteriales</taxon>
        <taxon>Flavobacteriaceae</taxon>
        <taxon>Paenimyroides</taxon>
    </lineage>
</organism>
<dbReference type="STRING" id="1159016.SAMN02927937_00309"/>
<feature type="domain" description="Glycosyl transferase family 1" evidence="1">
    <location>
        <begin position="157"/>
        <end position="319"/>
    </location>
</feature>
<keyword evidence="3" id="KW-1185">Reference proteome</keyword>
<gene>
    <name evidence="2" type="ORF">SAMN02927937_00309</name>
</gene>
<evidence type="ECO:0000313" key="3">
    <source>
        <dbReference type="Proteomes" id="UP000199634"/>
    </source>
</evidence>
<dbReference type="Proteomes" id="UP000199634">
    <property type="component" value="Unassembled WGS sequence"/>
</dbReference>
<keyword evidence="2" id="KW-0808">Transferase</keyword>
<dbReference type="SUPFAM" id="SSF53756">
    <property type="entry name" value="UDP-Glycosyltransferase/glycogen phosphorylase"/>
    <property type="match status" value="1"/>
</dbReference>
<reference evidence="2 3" key="1">
    <citation type="submission" date="2016-10" db="EMBL/GenBank/DDBJ databases">
        <authorList>
            <person name="de Groot N.N."/>
        </authorList>
    </citation>
    <scope>NUCLEOTIDE SEQUENCE [LARGE SCALE GENOMIC DNA]</scope>
    <source>
        <strain evidence="2 3">CGMCC 1.10825</strain>
    </source>
</reference>
<sequence length="340" mass="39821">MSTNLVIGYFGFKSNKLDGQTVKTRNFYALLKELDASARYFDTESIKYNKVSIFKLLVLILQAKKIYYLPAHNSLKSFFPSLYKIAKIFNKKIYYFMVGGWLLDFLTKNTEIKNMLGKIEKVFCETYTVKSELKEKFGFQNLDYFPNFRETSFQPTFHPVDERDIKIVYMGRINEGKGILDLFEIERRLALLDKNNYSIDLYGQIQKDFEKELQLRLSLSTKIQYKGVLNPNEIYVTLDKYDLMVFPTHFYTEGLPGTVLDAYLSGIPVLACNWKHAQEFIEDKKTGFIYEFDNKDNLEKEIINVLKEPSLINTMKKNAFVKSENYTKNKASQILKKIIL</sequence>
<dbReference type="InterPro" id="IPR001296">
    <property type="entry name" value="Glyco_trans_1"/>
</dbReference>
<evidence type="ECO:0000313" key="2">
    <source>
        <dbReference type="EMBL" id="SEH57675.1"/>
    </source>
</evidence>
<dbReference type="EMBL" id="FNXE01000002">
    <property type="protein sequence ID" value="SEH57675.1"/>
    <property type="molecule type" value="Genomic_DNA"/>
</dbReference>
<dbReference type="RefSeq" id="WP_091095616.1">
    <property type="nucleotide sequence ID" value="NZ_FNXE01000002.1"/>
</dbReference>
<evidence type="ECO:0000259" key="1">
    <source>
        <dbReference type="Pfam" id="PF00534"/>
    </source>
</evidence>
<accession>A0A1H6JF27</accession>
<dbReference type="PANTHER" id="PTHR45947">
    <property type="entry name" value="SULFOQUINOVOSYL TRANSFERASE SQD2"/>
    <property type="match status" value="1"/>
</dbReference>
<dbReference type="InterPro" id="IPR050194">
    <property type="entry name" value="Glycosyltransferase_grp1"/>
</dbReference>
<dbReference type="Pfam" id="PF00534">
    <property type="entry name" value="Glycos_transf_1"/>
    <property type="match status" value="1"/>
</dbReference>
<dbReference type="PANTHER" id="PTHR45947:SF3">
    <property type="entry name" value="SULFOQUINOVOSYL TRANSFERASE SQD2"/>
    <property type="match status" value="1"/>
</dbReference>
<dbReference type="CDD" id="cd03801">
    <property type="entry name" value="GT4_PimA-like"/>
    <property type="match status" value="1"/>
</dbReference>
<protein>
    <submittedName>
        <fullName evidence="2">Glycosyl transferases group 1</fullName>
    </submittedName>
</protein>
<dbReference type="AlphaFoldDB" id="A0A1H6JF27"/>
<dbReference type="OrthoDB" id="9790710at2"/>
<dbReference type="Gene3D" id="3.40.50.2000">
    <property type="entry name" value="Glycogen Phosphorylase B"/>
    <property type="match status" value="2"/>
</dbReference>
<name>A0A1H6JF27_9FLAO</name>
<proteinExistence type="predicted"/>
<dbReference type="GO" id="GO:0016757">
    <property type="term" value="F:glycosyltransferase activity"/>
    <property type="evidence" value="ECO:0007669"/>
    <property type="project" value="InterPro"/>
</dbReference>